<evidence type="ECO:0000256" key="7">
    <source>
        <dbReference type="SAM" id="Phobius"/>
    </source>
</evidence>
<gene>
    <name evidence="9" type="ORF">AAFC00_000662</name>
</gene>
<sequence length="537" mass="58690">MVNENDRSARLGQIHGDSAPHLLDPYRGDRVTLRKGERGSSPDEWNWVISGDVDSTSDVEPTSFTKKEEHDVVSRLDRRLVLFVALLYMLSFLDRSNLGNAKAAGLETDLGLSGVQFHWILDGFYVTYILFEFMTICYRIFPPHKYIAACIAAMGAIAALQSVATSFTAMLMLRLCLGIAEAAFGPGIPFYLSFFFKRDELARRTGIFIAAAPLASSFAGSLAWLILRFAQGSSIDGWRLLFIAEGFPNMLLAVVAWYIIPDTPGSASWLSAREQKIAALRLRTPTHNSKPIHRSASSTKPHSLDWRAAAQTLRDPKSYLLASILFALNISFSSLPVFLPTIVRNMGFSSLAAQGLSAFPNLFAFIVVLATAALSDRYKSRSVPLIVHALAAATGYAVLATCPQMPEPARYACLFPLTAGFFSAVTMVIVWTINNQVSDEGKAVGSSVLQVFGHVGSLVGQQLYSDVEAPYYSWSHGVCALFMLLAAALALVLRVVLGRANRRGGGHGNGSEEEEFEEALMGGMGVYAPERRFEYIL</sequence>
<feature type="transmembrane region" description="Helical" evidence="7">
    <location>
        <begin position="206"/>
        <end position="227"/>
    </location>
</feature>
<dbReference type="Gene3D" id="1.20.1250.20">
    <property type="entry name" value="MFS general substrate transporter like domains"/>
    <property type="match status" value="2"/>
</dbReference>
<protein>
    <recommendedName>
        <fullName evidence="8">Major facilitator superfamily (MFS) profile domain-containing protein</fullName>
    </recommendedName>
</protein>
<evidence type="ECO:0000256" key="2">
    <source>
        <dbReference type="ARBA" id="ARBA00022448"/>
    </source>
</evidence>
<name>A0ABR3PDQ6_9PEZI</name>
<feature type="transmembrane region" description="Helical" evidence="7">
    <location>
        <begin position="414"/>
        <end position="433"/>
    </location>
</feature>
<feature type="transmembrane region" description="Helical" evidence="7">
    <location>
        <begin position="171"/>
        <end position="194"/>
    </location>
</feature>
<feature type="transmembrane region" description="Helical" evidence="7">
    <location>
        <begin position="474"/>
        <end position="497"/>
    </location>
</feature>
<dbReference type="EMBL" id="JBFMKM010000009">
    <property type="protein sequence ID" value="KAL1304246.1"/>
    <property type="molecule type" value="Genomic_DNA"/>
</dbReference>
<feature type="transmembrane region" description="Helical" evidence="7">
    <location>
        <begin position="239"/>
        <end position="260"/>
    </location>
</feature>
<keyword evidence="10" id="KW-1185">Reference proteome</keyword>
<feature type="region of interest" description="Disordered" evidence="6">
    <location>
        <begin position="1"/>
        <end position="23"/>
    </location>
</feature>
<dbReference type="PROSITE" id="PS50850">
    <property type="entry name" value="MFS"/>
    <property type="match status" value="1"/>
</dbReference>
<dbReference type="InterPro" id="IPR020846">
    <property type="entry name" value="MFS_dom"/>
</dbReference>
<reference evidence="9 10" key="1">
    <citation type="submission" date="2024-07" db="EMBL/GenBank/DDBJ databases">
        <title>Draft sequence of the Neodothiora populina.</title>
        <authorList>
            <person name="Drown D.D."/>
            <person name="Schuette U.S."/>
            <person name="Buechlein A.B."/>
            <person name="Rusch D.R."/>
            <person name="Winton L.W."/>
            <person name="Adams G.A."/>
        </authorList>
    </citation>
    <scope>NUCLEOTIDE SEQUENCE [LARGE SCALE GENOMIC DNA]</scope>
    <source>
        <strain evidence="9 10">CPC 39397</strain>
    </source>
</reference>
<dbReference type="PANTHER" id="PTHR43791">
    <property type="entry name" value="PERMEASE-RELATED"/>
    <property type="match status" value="1"/>
</dbReference>
<feature type="transmembrane region" description="Helical" evidence="7">
    <location>
        <begin position="351"/>
        <end position="373"/>
    </location>
</feature>
<evidence type="ECO:0000256" key="3">
    <source>
        <dbReference type="ARBA" id="ARBA00022692"/>
    </source>
</evidence>
<accession>A0ABR3PDQ6</accession>
<dbReference type="InterPro" id="IPR011701">
    <property type="entry name" value="MFS"/>
</dbReference>
<comment type="subcellular location">
    <subcellularLocation>
        <location evidence="1">Membrane</location>
        <topology evidence="1">Multi-pass membrane protein</topology>
    </subcellularLocation>
</comment>
<keyword evidence="3 7" id="KW-0812">Transmembrane</keyword>
<dbReference type="PANTHER" id="PTHR43791:SF27">
    <property type="entry name" value="TRANSPORTER, PUTATIVE (AFU_ORTHOLOGUE AFUA_2G15730)-RELATED"/>
    <property type="match status" value="1"/>
</dbReference>
<evidence type="ECO:0000313" key="9">
    <source>
        <dbReference type="EMBL" id="KAL1304246.1"/>
    </source>
</evidence>
<evidence type="ECO:0000256" key="5">
    <source>
        <dbReference type="ARBA" id="ARBA00023136"/>
    </source>
</evidence>
<dbReference type="GeneID" id="95974365"/>
<evidence type="ECO:0000256" key="1">
    <source>
        <dbReference type="ARBA" id="ARBA00004141"/>
    </source>
</evidence>
<evidence type="ECO:0000256" key="6">
    <source>
        <dbReference type="SAM" id="MobiDB-lite"/>
    </source>
</evidence>
<dbReference type="InterPro" id="IPR036259">
    <property type="entry name" value="MFS_trans_sf"/>
</dbReference>
<dbReference type="RefSeq" id="XP_069200521.1">
    <property type="nucleotide sequence ID" value="XM_069348351.1"/>
</dbReference>
<dbReference type="Proteomes" id="UP001562354">
    <property type="component" value="Unassembled WGS sequence"/>
</dbReference>
<keyword evidence="2" id="KW-0813">Transport</keyword>
<dbReference type="SUPFAM" id="SSF103473">
    <property type="entry name" value="MFS general substrate transporter"/>
    <property type="match status" value="1"/>
</dbReference>
<feature type="transmembrane region" description="Helical" evidence="7">
    <location>
        <begin position="80"/>
        <end position="98"/>
    </location>
</feature>
<evidence type="ECO:0000259" key="8">
    <source>
        <dbReference type="PROSITE" id="PS50850"/>
    </source>
</evidence>
<dbReference type="Pfam" id="PF07690">
    <property type="entry name" value="MFS_1"/>
    <property type="match status" value="1"/>
</dbReference>
<evidence type="ECO:0000256" key="4">
    <source>
        <dbReference type="ARBA" id="ARBA00022989"/>
    </source>
</evidence>
<keyword evidence="4 7" id="KW-1133">Transmembrane helix</keyword>
<evidence type="ECO:0000313" key="10">
    <source>
        <dbReference type="Proteomes" id="UP001562354"/>
    </source>
</evidence>
<comment type="caution">
    <text evidence="9">The sequence shown here is derived from an EMBL/GenBank/DDBJ whole genome shotgun (WGS) entry which is preliminary data.</text>
</comment>
<feature type="transmembrane region" description="Helical" evidence="7">
    <location>
        <begin position="119"/>
        <end position="140"/>
    </location>
</feature>
<keyword evidence="5 7" id="KW-0472">Membrane</keyword>
<feature type="transmembrane region" description="Helical" evidence="7">
    <location>
        <begin position="146"/>
        <end position="164"/>
    </location>
</feature>
<feature type="domain" description="Major facilitator superfamily (MFS) profile" evidence="8">
    <location>
        <begin position="80"/>
        <end position="503"/>
    </location>
</feature>
<proteinExistence type="predicted"/>
<organism evidence="9 10">
    <name type="scientific">Neodothiora populina</name>
    <dbReference type="NCBI Taxonomy" id="2781224"/>
    <lineage>
        <taxon>Eukaryota</taxon>
        <taxon>Fungi</taxon>
        <taxon>Dikarya</taxon>
        <taxon>Ascomycota</taxon>
        <taxon>Pezizomycotina</taxon>
        <taxon>Dothideomycetes</taxon>
        <taxon>Dothideomycetidae</taxon>
        <taxon>Dothideales</taxon>
        <taxon>Dothioraceae</taxon>
        <taxon>Neodothiora</taxon>
    </lineage>
</organism>
<feature type="transmembrane region" description="Helical" evidence="7">
    <location>
        <begin position="319"/>
        <end position="339"/>
    </location>
</feature>